<evidence type="ECO:0000256" key="16">
    <source>
        <dbReference type="ARBA" id="ARBA00048914"/>
    </source>
</evidence>
<evidence type="ECO:0000256" key="14">
    <source>
        <dbReference type="ARBA" id="ARBA00023306"/>
    </source>
</evidence>
<evidence type="ECO:0000259" key="18">
    <source>
        <dbReference type="PROSITE" id="PS51387"/>
    </source>
</evidence>
<evidence type="ECO:0000256" key="7">
    <source>
        <dbReference type="ARBA" id="ARBA00022618"/>
    </source>
</evidence>
<dbReference type="Proteomes" id="UP000704762">
    <property type="component" value="Unassembled WGS sequence"/>
</dbReference>
<keyword evidence="15 17" id="KW-0961">Cell wall biogenesis/degradation</keyword>
<dbReference type="Gene3D" id="3.30.43.10">
    <property type="entry name" value="Uridine Diphospho-n-acetylenolpyruvylglucosamine Reductase, domain 2"/>
    <property type="match status" value="1"/>
</dbReference>
<dbReference type="InterPro" id="IPR016169">
    <property type="entry name" value="FAD-bd_PCMH_sub2"/>
</dbReference>
<comment type="similarity">
    <text evidence="5 17">Belongs to the MurB family.</text>
</comment>
<dbReference type="InterPro" id="IPR003170">
    <property type="entry name" value="MurB"/>
</dbReference>
<keyword evidence="7 17" id="KW-0132">Cell division</keyword>
<comment type="cofactor">
    <cofactor evidence="1 17">
        <name>FAD</name>
        <dbReference type="ChEBI" id="CHEBI:57692"/>
    </cofactor>
</comment>
<protein>
    <recommendedName>
        <fullName evidence="17">UDP-N-acetylenolpyruvoylglucosamine reductase</fullName>
        <ecNumber evidence="17">1.3.1.98</ecNumber>
    </recommendedName>
    <alternativeName>
        <fullName evidence="17">UDP-N-acetylmuramate dehydrogenase</fullName>
    </alternativeName>
</protein>
<dbReference type="NCBIfam" id="NF010478">
    <property type="entry name" value="PRK13903.1"/>
    <property type="match status" value="1"/>
</dbReference>
<keyword evidence="6 17" id="KW-0963">Cytoplasm</keyword>
<keyword evidence="10 17" id="KW-0521">NADP</keyword>
<evidence type="ECO:0000256" key="12">
    <source>
        <dbReference type="ARBA" id="ARBA00022984"/>
    </source>
</evidence>
<dbReference type="InterPro" id="IPR036318">
    <property type="entry name" value="FAD-bd_PCMH-like_sf"/>
</dbReference>
<organism evidence="19 20">
    <name type="scientific">Microlunatus panaciterrae</name>
    <dbReference type="NCBI Taxonomy" id="400768"/>
    <lineage>
        <taxon>Bacteria</taxon>
        <taxon>Bacillati</taxon>
        <taxon>Actinomycetota</taxon>
        <taxon>Actinomycetes</taxon>
        <taxon>Propionibacteriales</taxon>
        <taxon>Propionibacteriaceae</taxon>
        <taxon>Microlunatus</taxon>
    </lineage>
</organism>
<evidence type="ECO:0000256" key="10">
    <source>
        <dbReference type="ARBA" id="ARBA00022857"/>
    </source>
</evidence>
<reference evidence="19 20" key="1">
    <citation type="submission" date="2021-01" db="EMBL/GenBank/DDBJ databases">
        <title>Sequencing the genomes of 1000 actinobacteria strains.</title>
        <authorList>
            <person name="Klenk H.-P."/>
        </authorList>
    </citation>
    <scope>NUCLEOTIDE SEQUENCE [LARGE SCALE GENOMIC DNA]</scope>
    <source>
        <strain evidence="19 20">DSM 18662</strain>
    </source>
</reference>
<keyword evidence="9 17" id="KW-0274">FAD</keyword>
<evidence type="ECO:0000256" key="8">
    <source>
        <dbReference type="ARBA" id="ARBA00022630"/>
    </source>
</evidence>
<dbReference type="InterPro" id="IPR036635">
    <property type="entry name" value="MurB_C_sf"/>
</dbReference>
<evidence type="ECO:0000256" key="17">
    <source>
        <dbReference type="HAMAP-Rule" id="MF_00037"/>
    </source>
</evidence>
<evidence type="ECO:0000256" key="9">
    <source>
        <dbReference type="ARBA" id="ARBA00022827"/>
    </source>
</evidence>
<keyword evidence="14 17" id="KW-0131">Cell cycle</keyword>
<comment type="caution">
    <text evidence="19">The sequence shown here is derived from an EMBL/GenBank/DDBJ whole genome shotgun (WGS) entry which is preliminary data.</text>
</comment>
<dbReference type="SUPFAM" id="SSF56176">
    <property type="entry name" value="FAD-binding/transporter-associated domain-like"/>
    <property type="match status" value="1"/>
</dbReference>
<dbReference type="NCBIfam" id="NF000755">
    <property type="entry name" value="PRK00046.1"/>
    <property type="match status" value="1"/>
</dbReference>
<keyword evidence="8 17" id="KW-0285">Flavoprotein</keyword>
<evidence type="ECO:0000256" key="1">
    <source>
        <dbReference type="ARBA" id="ARBA00001974"/>
    </source>
</evidence>
<dbReference type="GO" id="GO:0008762">
    <property type="term" value="F:UDP-N-acetylmuramate dehydrogenase activity"/>
    <property type="evidence" value="ECO:0007669"/>
    <property type="project" value="UniProtKB-EC"/>
</dbReference>
<sequence>MVATGMETRQTAERQVRLADYTTLRVGGPAGRFVVADSESDLVGVVRAADEAREPVLVLGGGSNLLVGDEGFDGTVVVVATRGRTVDVSDCSGATVTLAAGEPWDDFVAFAVAQGWRGVEALSGIPGLVGASPIQNVGAYGSEVSHTIASVRTLDRRTGQIATLAAADCRFSYRSSRFKEEPDRFVVLQVTFQLPLGDLSAPIRYPELARALDVAVGDRVPATAVREAVLALRRAKGMVLDDADRDTWSAGSFFTNPVLDEARAELLPAAAPRFPQPDGSVKTSAAWLIEQAGFAKGYGSGQARLSTKHTLALTNRGEATAAELLALAAEIRAGVQDRFGIRLVPEPQLVGCRL</sequence>
<feature type="active site" evidence="17">
    <location>
        <position position="174"/>
    </location>
</feature>
<keyword evidence="13 17" id="KW-0560">Oxidoreductase</keyword>
<dbReference type="Pfam" id="PF01565">
    <property type="entry name" value="FAD_binding_4"/>
    <property type="match status" value="1"/>
</dbReference>
<dbReference type="EMBL" id="JAFBCF010000001">
    <property type="protein sequence ID" value="MBM7799506.1"/>
    <property type="molecule type" value="Genomic_DNA"/>
</dbReference>
<evidence type="ECO:0000256" key="6">
    <source>
        <dbReference type="ARBA" id="ARBA00022490"/>
    </source>
</evidence>
<dbReference type="PANTHER" id="PTHR21071">
    <property type="entry name" value="UDP-N-ACETYLENOLPYRUVOYLGLUCOSAMINE REDUCTASE"/>
    <property type="match status" value="1"/>
</dbReference>
<dbReference type="InterPro" id="IPR016167">
    <property type="entry name" value="FAD-bd_PCMH_sub1"/>
</dbReference>
<evidence type="ECO:0000313" key="19">
    <source>
        <dbReference type="EMBL" id="MBM7799506.1"/>
    </source>
</evidence>
<dbReference type="HAMAP" id="MF_00037">
    <property type="entry name" value="MurB"/>
    <property type="match status" value="1"/>
</dbReference>
<dbReference type="RefSeq" id="WP_239578926.1">
    <property type="nucleotide sequence ID" value="NZ_BAAAQP010000003.1"/>
</dbReference>
<comment type="catalytic activity">
    <reaction evidence="16 17">
        <text>UDP-N-acetyl-alpha-D-muramate + NADP(+) = UDP-N-acetyl-3-O-(1-carboxyvinyl)-alpha-D-glucosamine + NADPH + H(+)</text>
        <dbReference type="Rhea" id="RHEA:12248"/>
        <dbReference type="ChEBI" id="CHEBI:15378"/>
        <dbReference type="ChEBI" id="CHEBI:57783"/>
        <dbReference type="ChEBI" id="CHEBI:58349"/>
        <dbReference type="ChEBI" id="CHEBI:68483"/>
        <dbReference type="ChEBI" id="CHEBI:70757"/>
        <dbReference type="EC" id="1.3.1.98"/>
    </reaction>
</comment>
<comment type="pathway">
    <text evidence="4 17">Cell wall biogenesis; peptidoglycan biosynthesis.</text>
</comment>
<evidence type="ECO:0000256" key="2">
    <source>
        <dbReference type="ARBA" id="ARBA00003921"/>
    </source>
</evidence>
<evidence type="ECO:0000313" key="20">
    <source>
        <dbReference type="Proteomes" id="UP000704762"/>
    </source>
</evidence>
<dbReference type="PROSITE" id="PS51387">
    <property type="entry name" value="FAD_PCMH"/>
    <property type="match status" value="1"/>
</dbReference>
<evidence type="ECO:0000256" key="3">
    <source>
        <dbReference type="ARBA" id="ARBA00004496"/>
    </source>
</evidence>
<dbReference type="InterPro" id="IPR011601">
    <property type="entry name" value="MurB_C"/>
</dbReference>
<comment type="function">
    <text evidence="2 17">Cell wall formation.</text>
</comment>
<dbReference type="Gene3D" id="3.90.78.10">
    <property type="entry name" value="UDP-N-acetylenolpyruvoylglucosamine reductase, C-terminal domain"/>
    <property type="match status" value="1"/>
</dbReference>
<dbReference type="InterPro" id="IPR016166">
    <property type="entry name" value="FAD-bd_PCMH"/>
</dbReference>
<accession>A0ABS2RKH7</accession>
<evidence type="ECO:0000256" key="5">
    <source>
        <dbReference type="ARBA" id="ARBA00010485"/>
    </source>
</evidence>
<comment type="subcellular location">
    <subcellularLocation>
        <location evidence="3 17">Cytoplasm</location>
    </subcellularLocation>
</comment>
<dbReference type="EC" id="1.3.1.98" evidence="17"/>
<evidence type="ECO:0000256" key="15">
    <source>
        <dbReference type="ARBA" id="ARBA00023316"/>
    </source>
</evidence>
<gene>
    <name evidence="17" type="primary">murB</name>
    <name evidence="19" type="ORF">JOE57_002427</name>
</gene>
<name>A0ABS2RKH7_9ACTN</name>
<dbReference type="SUPFAM" id="SSF56194">
    <property type="entry name" value="Uridine diphospho-N-Acetylenolpyruvylglucosamine reductase, MurB, C-terminal domain"/>
    <property type="match status" value="1"/>
</dbReference>
<feature type="domain" description="FAD-binding PCMH-type" evidence="18">
    <location>
        <begin position="26"/>
        <end position="197"/>
    </location>
</feature>
<dbReference type="Pfam" id="PF02873">
    <property type="entry name" value="MurB_C"/>
    <property type="match status" value="1"/>
</dbReference>
<keyword evidence="12 17" id="KW-0573">Peptidoglycan synthesis</keyword>
<keyword evidence="11 17" id="KW-0133">Cell shape</keyword>
<keyword evidence="20" id="KW-1185">Reference proteome</keyword>
<evidence type="ECO:0000256" key="13">
    <source>
        <dbReference type="ARBA" id="ARBA00023002"/>
    </source>
</evidence>
<feature type="active site" description="Proton donor" evidence="17">
    <location>
        <position position="252"/>
    </location>
</feature>
<proteinExistence type="inferred from homology"/>
<dbReference type="Gene3D" id="3.30.465.10">
    <property type="match status" value="1"/>
</dbReference>
<evidence type="ECO:0000256" key="11">
    <source>
        <dbReference type="ARBA" id="ARBA00022960"/>
    </source>
</evidence>
<dbReference type="PANTHER" id="PTHR21071:SF4">
    <property type="entry name" value="UDP-N-ACETYLENOLPYRUVOYLGLUCOSAMINE REDUCTASE"/>
    <property type="match status" value="1"/>
</dbReference>
<evidence type="ECO:0000256" key="4">
    <source>
        <dbReference type="ARBA" id="ARBA00004752"/>
    </source>
</evidence>
<dbReference type="InterPro" id="IPR006094">
    <property type="entry name" value="Oxid_FAD_bind_N"/>
</dbReference>
<feature type="active site" evidence="17">
    <location>
        <position position="346"/>
    </location>
</feature>